<comment type="caution">
    <text evidence="1">The sequence shown here is derived from an EMBL/GenBank/DDBJ whole genome shotgun (WGS) entry which is preliminary data.</text>
</comment>
<evidence type="ECO:0000313" key="1">
    <source>
        <dbReference type="EMBL" id="KAG5552287.1"/>
    </source>
</evidence>
<reference evidence="1" key="1">
    <citation type="submission" date="2020-08" db="EMBL/GenBank/DDBJ databases">
        <title>Plant Genome Project.</title>
        <authorList>
            <person name="Zhang R.-G."/>
        </authorList>
    </citation>
    <scope>NUCLEOTIDE SEQUENCE</scope>
    <source>
        <strain evidence="1">WSP0</strain>
        <tissue evidence="1">Leaf</tissue>
    </source>
</reference>
<evidence type="ECO:0000313" key="2">
    <source>
        <dbReference type="Proteomes" id="UP000823749"/>
    </source>
</evidence>
<dbReference type="AlphaFoldDB" id="A0AAV6KIZ4"/>
<organism evidence="1 2">
    <name type="scientific">Rhododendron griersonianum</name>
    <dbReference type="NCBI Taxonomy" id="479676"/>
    <lineage>
        <taxon>Eukaryota</taxon>
        <taxon>Viridiplantae</taxon>
        <taxon>Streptophyta</taxon>
        <taxon>Embryophyta</taxon>
        <taxon>Tracheophyta</taxon>
        <taxon>Spermatophyta</taxon>
        <taxon>Magnoliopsida</taxon>
        <taxon>eudicotyledons</taxon>
        <taxon>Gunneridae</taxon>
        <taxon>Pentapetalae</taxon>
        <taxon>asterids</taxon>
        <taxon>Ericales</taxon>
        <taxon>Ericaceae</taxon>
        <taxon>Ericoideae</taxon>
        <taxon>Rhodoreae</taxon>
        <taxon>Rhododendron</taxon>
    </lineage>
</organism>
<sequence length="79" mass="9334">MKSKNVSISNKKKVMSQEMVSTIDFVIPVEFKDPIVELKASLPFCLKQKKTGLNFKLFILKWLQIRRISWSLILQYFKI</sequence>
<protein>
    <submittedName>
        <fullName evidence="1">Uncharacterized protein</fullName>
    </submittedName>
</protein>
<keyword evidence="2" id="KW-1185">Reference proteome</keyword>
<proteinExistence type="predicted"/>
<dbReference type="EMBL" id="JACTNZ010000004">
    <property type="protein sequence ID" value="KAG5552287.1"/>
    <property type="molecule type" value="Genomic_DNA"/>
</dbReference>
<accession>A0AAV6KIZ4</accession>
<gene>
    <name evidence="1" type="ORF">RHGRI_010390</name>
</gene>
<dbReference type="Proteomes" id="UP000823749">
    <property type="component" value="Chromosome 4"/>
</dbReference>
<name>A0AAV6KIZ4_9ERIC</name>